<dbReference type="GO" id="GO:0005524">
    <property type="term" value="F:ATP binding"/>
    <property type="evidence" value="ECO:0007669"/>
    <property type="project" value="UniProtKB-UniRule"/>
</dbReference>
<dbReference type="InterPro" id="IPR003806">
    <property type="entry name" value="ATP-grasp_PylC-type"/>
</dbReference>
<dbReference type="GO" id="GO:0046872">
    <property type="term" value="F:metal ion binding"/>
    <property type="evidence" value="ECO:0007669"/>
    <property type="project" value="InterPro"/>
</dbReference>
<dbReference type="AlphaFoldDB" id="A0A2N3HJE7"/>
<name>A0A2N3HJE7_9FLAO</name>
<accession>A0A2N3HJE7</accession>
<reference evidence="3 4" key="1">
    <citation type="submission" date="2017-12" db="EMBL/GenBank/DDBJ databases">
        <title>Confluentibacter flavum sp. nov., isolated from the saline lake.</title>
        <authorList>
            <person name="Yu L."/>
        </authorList>
    </citation>
    <scope>NUCLEOTIDE SEQUENCE [LARGE SCALE GENOMIC DNA]</scope>
    <source>
        <strain evidence="3 4">3B</strain>
    </source>
</reference>
<feature type="domain" description="ATP-grasp" evidence="2">
    <location>
        <begin position="121"/>
        <end position="302"/>
    </location>
</feature>
<evidence type="ECO:0000256" key="1">
    <source>
        <dbReference type="PROSITE-ProRule" id="PRU00409"/>
    </source>
</evidence>
<dbReference type="EMBL" id="PJEO01000033">
    <property type="protein sequence ID" value="PKQ45110.1"/>
    <property type="molecule type" value="Genomic_DNA"/>
</dbReference>
<dbReference type="RefSeq" id="WP_106659645.1">
    <property type="nucleotide sequence ID" value="NZ_PJEO01000033.1"/>
</dbReference>
<dbReference type="InterPro" id="IPR013815">
    <property type="entry name" value="ATP_grasp_subdomain_1"/>
</dbReference>
<dbReference type="Gene3D" id="3.30.470.20">
    <property type="entry name" value="ATP-grasp fold, B domain"/>
    <property type="match status" value="1"/>
</dbReference>
<dbReference type="SUPFAM" id="SSF56059">
    <property type="entry name" value="Glutathione synthetase ATP-binding domain-like"/>
    <property type="match status" value="1"/>
</dbReference>
<protein>
    <recommendedName>
        <fullName evidence="2">ATP-grasp domain-containing protein</fullName>
    </recommendedName>
</protein>
<evidence type="ECO:0000313" key="4">
    <source>
        <dbReference type="Proteomes" id="UP000233435"/>
    </source>
</evidence>
<dbReference type="Gene3D" id="3.30.1490.20">
    <property type="entry name" value="ATP-grasp fold, A domain"/>
    <property type="match status" value="1"/>
</dbReference>
<sequence length="374" mass="43056">MKFSILIPDGEVPILPSVINCLSQVKDIKIFVISNKKRYPMRYSRHIHNFAYYPQTDVELEWIDNINEELKKHDIDLVMPIFENGIKIIAKYRNQISFKDKLCILPSLDNFKLANNKGLLLYFLEKHNLPHPRGFVAKFGDIPKVESLKYPVLVKPASGLGGGTGICSFDNQSSLEAYFINSKFDHDIIVQERLEGYDIGCSVLCKDGVILAHTIQKATLKDNNPFAPLTGLIFVENKDLYLTIERLMKLLNWSGIAHVDLLFDKKEEKFKILEVNTRFWTSLDASMIAGVNFPYLYILASLGIDFKKPNYEYLEYLNIKGLLKTLQLNKKFIFETDFILNNTPIKFAIKDPIPFLLKYILFSKNMIASKLKKN</sequence>
<dbReference type="Pfam" id="PF02655">
    <property type="entry name" value="ATP-grasp_3"/>
    <property type="match status" value="1"/>
</dbReference>
<keyword evidence="1" id="KW-0067">ATP-binding</keyword>
<proteinExistence type="predicted"/>
<dbReference type="PROSITE" id="PS50975">
    <property type="entry name" value="ATP_GRASP"/>
    <property type="match status" value="1"/>
</dbReference>
<dbReference type="Gene3D" id="3.40.50.20">
    <property type="match status" value="1"/>
</dbReference>
<dbReference type="InterPro" id="IPR011761">
    <property type="entry name" value="ATP-grasp"/>
</dbReference>
<dbReference type="Proteomes" id="UP000233435">
    <property type="component" value="Unassembled WGS sequence"/>
</dbReference>
<keyword evidence="1" id="KW-0547">Nucleotide-binding</keyword>
<organism evidence="3 4">
    <name type="scientific">Confluentibacter flavum</name>
    <dbReference type="NCBI Taxonomy" id="1909700"/>
    <lineage>
        <taxon>Bacteria</taxon>
        <taxon>Pseudomonadati</taxon>
        <taxon>Bacteroidota</taxon>
        <taxon>Flavobacteriia</taxon>
        <taxon>Flavobacteriales</taxon>
        <taxon>Flavobacteriaceae</taxon>
        <taxon>Confluentibacter</taxon>
    </lineage>
</organism>
<evidence type="ECO:0000259" key="2">
    <source>
        <dbReference type="PROSITE" id="PS50975"/>
    </source>
</evidence>
<keyword evidence="4" id="KW-1185">Reference proteome</keyword>
<gene>
    <name evidence="3" type="ORF">CSW08_09450</name>
</gene>
<dbReference type="OrthoDB" id="9803907at2"/>
<evidence type="ECO:0000313" key="3">
    <source>
        <dbReference type="EMBL" id="PKQ45110.1"/>
    </source>
</evidence>
<comment type="caution">
    <text evidence="3">The sequence shown here is derived from an EMBL/GenBank/DDBJ whole genome shotgun (WGS) entry which is preliminary data.</text>
</comment>